<dbReference type="Proteomes" id="UP001054945">
    <property type="component" value="Unassembled WGS sequence"/>
</dbReference>
<evidence type="ECO:0000313" key="2">
    <source>
        <dbReference type="Proteomes" id="UP001054945"/>
    </source>
</evidence>
<organism evidence="1 2">
    <name type="scientific">Caerostris extrusa</name>
    <name type="common">Bark spider</name>
    <name type="synonym">Caerostris bankana</name>
    <dbReference type="NCBI Taxonomy" id="172846"/>
    <lineage>
        <taxon>Eukaryota</taxon>
        <taxon>Metazoa</taxon>
        <taxon>Ecdysozoa</taxon>
        <taxon>Arthropoda</taxon>
        <taxon>Chelicerata</taxon>
        <taxon>Arachnida</taxon>
        <taxon>Araneae</taxon>
        <taxon>Araneomorphae</taxon>
        <taxon>Entelegynae</taxon>
        <taxon>Araneoidea</taxon>
        <taxon>Araneidae</taxon>
        <taxon>Caerostris</taxon>
    </lineage>
</organism>
<dbReference type="EMBL" id="BPLR01002569">
    <property type="protein sequence ID" value="GIX75211.1"/>
    <property type="molecule type" value="Genomic_DNA"/>
</dbReference>
<protein>
    <submittedName>
        <fullName evidence="1">Uncharacterized protein</fullName>
    </submittedName>
</protein>
<gene>
    <name evidence="1" type="ORF">CEXT_407751</name>
</gene>
<keyword evidence="2" id="KW-1185">Reference proteome</keyword>
<dbReference type="AlphaFoldDB" id="A0AAV4MRZ4"/>
<sequence>MNYFLLREFVVPPSTVLEHTYTYTHKKEELQNSIPVSAASFPEASPWRRPPSIIDEESIPLAPMDDLSNDAGGFTLIFLFCNAGKPYVTHSLDHRNDARIHRVWCFLCESDKLQKNSQEGIPFPVPHIPYV</sequence>
<comment type="caution">
    <text evidence="1">The sequence shown here is derived from an EMBL/GenBank/DDBJ whole genome shotgun (WGS) entry which is preliminary data.</text>
</comment>
<accession>A0AAV4MRZ4</accession>
<evidence type="ECO:0000313" key="1">
    <source>
        <dbReference type="EMBL" id="GIX75211.1"/>
    </source>
</evidence>
<proteinExistence type="predicted"/>
<reference evidence="1 2" key="1">
    <citation type="submission" date="2021-06" db="EMBL/GenBank/DDBJ databases">
        <title>Caerostris extrusa draft genome.</title>
        <authorList>
            <person name="Kono N."/>
            <person name="Arakawa K."/>
        </authorList>
    </citation>
    <scope>NUCLEOTIDE SEQUENCE [LARGE SCALE GENOMIC DNA]</scope>
</reference>
<name>A0AAV4MRZ4_CAEEX</name>